<evidence type="ECO:0000259" key="5">
    <source>
        <dbReference type="PROSITE" id="PS51352"/>
    </source>
</evidence>
<dbReference type="PANTHER" id="PTHR12151">
    <property type="entry name" value="ELECTRON TRANSPORT PROTIN SCO1/SENC FAMILY MEMBER"/>
    <property type="match status" value="1"/>
</dbReference>
<protein>
    <submittedName>
        <fullName evidence="6">Cytochrome c oxidase Cu(A) center assembly protein</fullName>
    </submittedName>
</protein>
<dbReference type="Gene3D" id="3.40.30.10">
    <property type="entry name" value="Glutaredoxin"/>
    <property type="match status" value="1"/>
</dbReference>
<dbReference type="CDD" id="cd02968">
    <property type="entry name" value="SCO"/>
    <property type="match status" value="1"/>
</dbReference>
<dbReference type="PANTHER" id="PTHR12151:SF25">
    <property type="entry name" value="LINALOOL DEHYDRATASE_ISOMERASE DOMAIN-CONTAINING PROTEIN"/>
    <property type="match status" value="1"/>
</dbReference>
<feature type="binding site" evidence="3">
    <location>
        <position position="180"/>
    </location>
    <ligand>
        <name>Cu cation</name>
        <dbReference type="ChEBI" id="CHEBI:23378"/>
    </ligand>
</feature>
<keyword evidence="2 3" id="KW-0186">Copper</keyword>
<sequence>MNTFFFLKSLLDYSRNRKEKYAGDRMKFRFLWLLLVICTLLVSACGQKKIENEVTWPVKDFSATTQDNKPFGLKDLKGKITISNFIFTSCPDICPPMTSNLMKLQKMVKDEGLKDVEFVSISVDPTVDTPEVLTRYANQFGVDFNNWTFLTGYSQEFIEEYAPKNFKTIVKKVSEGNVMHQPYFYLIDQDGNIKKTYKGNEQVPFDEIISDIKALQ</sequence>
<dbReference type="PROSITE" id="PS51352">
    <property type="entry name" value="THIOREDOXIN_2"/>
    <property type="match status" value="1"/>
</dbReference>
<keyword evidence="3" id="KW-0479">Metal-binding</keyword>
<evidence type="ECO:0000256" key="4">
    <source>
        <dbReference type="PIRSR" id="PIRSR603782-2"/>
    </source>
</evidence>
<dbReference type="AlphaFoldDB" id="A0AB94IN90"/>
<reference evidence="6 7" key="1">
    <citation type="journal article" date="2014" name="Environ. Microbiol.">
        <title>The nitrate-ammonifying and nosZ-carrying bacterium Bacillus vireti is a potent source and sink for nitric and nitrous oxide under high nitrate conditions.</title>
        <authorList>
            <person name="Mania D."/>
            <person name="Heylen K."/>
            <person name="van Spanning R.J."/>
            <person name="Frostegard A."/>
        </authorList>
    </citation>
    <scope>NUCLEOTIDE SEQUENCE [LARGE SCALE GENOMIC DNA]</scope>
    <source>
        <strain evidence="6 7">LMG 21834</strain>
    </source>
</reference>
<feature type="binding site" evidence="3">
    <location>
        <position position="94"/>
    </location>
    <ligand>
        <name>Cu cation</name>
        <dbReference type="ChEBI" id="CHEBI:23378"/>
    </ligand>
</feature>
<organism evidence="6 7">
    <name type="scientific">Neobacillus vireti LMG 21834</name>
    <dbReference type="NCBI Taxonomy" id="1131730"/>
    <lineage>
        <taxon>Bacteria</taxon>
        <taxon>Bacillati</taxon>
        <taxon>Bacillota</taxon>
        <taxon>Bacilli</taxon>
        <taxon>Bacillales</taxon>
        <taxon>Bacillaceae</taxon>
        <taxon>Neobacillus</taxon>
    </lineage>
</organism>
<comment type="similarity">
    <text evidence="1">Belongs to the SCO1/2 family.</text>
</comment>
<keyword evidence="7" id="KW-1185">Reference proteome</keyword>
<dbReference type="Pfam" id="PF02630">
    <property type="entry name" value="SCO1-SenC"/>
    <property type="match status" value="1"/>
</dbReference>
<feature type="domain" description="Thioredoxin" evidence="5">
    <location>
        <begin position="52"/>
        <end position="216"/>
    </location>
</feature>
<dbReference type="InterPro" id="IPR013766">
    <property type="entry name" value="Thioredoxin_domain"/>
</dbReference>
<evidence type="ECO:0000256" key="1">
    <source>
        <dbReference type="ARBA" id="ARBA00010996"/>
    </source>
</evidence>
<name>A0AB94IN90_9BACI</name>
<feature type="disulfide bond" description="Redox-active" evidence="4">
    <location>
        <begin position="90"/>
        <end position="94"/>
    </location>
</feature>
<dbReference type="Proteomes" id="UP000018877">
    <property type="component" value="Unassembled WGS sequence"/>
</dbReference>
<evidence type="ECO:0000256" key="2">
    <source>
        <dbReference type="ARBA" id="ARBA00023008"/>
    </source>
</evidence>
<evidence type="ECO:0000256" key="3">
    <source>
        <dbReference type="PIRSR" id="PIRSR603782-1"/>
    </source>
</evidence>
<dbReference type="EMBL" id="ALAN01000070">
    <property type="protein sequence ID" value="ETI68428.1"/>
    <property type="molecule type" value="Genomic_DNA"/>
</dbReference>
<dbReference type="InterPro" id="IPR036249">
    <property type="entry name" value="Thioredoxin-like_sf"/>
</dbReference>
<dbReference type="SUPFAM" id="SSF52833">
    <property type="entry name" value="Thioredoxin-like"/>
    <property type="match status" value="1"/>
</dbReference>
<feature type="binding site" evidence="3">
    <location>
        <position position="90"/>
    </location>
    <ligand>
        <name>Cu cation</name>
        <dbReference type="ChEBI" id="CHEBI:23378"/>
    </ligand>
</feature>
<dbReference type="InterPro" id="IPR003782">
    <property type="entry name" value="SCO1/SenC"/>
</dbReference>
<evidence type="ECO:0000313" key="6">
    <source>
        <dbReference type="EMBL" id="ETI68428.1"/>
    </source>
</evidence>
<comment type="caution">
    <text evidence="6">The sequence shown here is derived from an EMBL/GenBank/DDBJ whole genome shotgun (WGS) entry which is preliminary data.</text>
</comment>
<gene>
    <name evidence="6" type="ORF">BAVI_12489</name>
</gene>
<accession>A0AB94IN90</accession>
<dbReference type="GO" id="GO:0046872">
    <property type="term" value="F:metal ion binding"/>
    <property type="evidence" value="ECO:0007669"/>
    <property type="project" value="UniProtKB-KW"/>
</dbReference>
<proteinExistence type="inferred from homology"/>
<keyword evidence="4" id="KW-1015">Disulfide bond</keyword>
<evidence type="ECO:0000313" key="7">
    <source>
        <dbReference type="Proteomes" id="UP000018877"/>
    </source>
</evidence>